<evidence type="ECO:0000256" key="2">
    <source>
        <dbReference type="ARBA" id="ARBA00022692"/>
    </source>
</evidence>
<keyword evidence="4" id="KW-1133">Transmembrane helix</keyword>
<sequence>MFLNRSVTDTSSGFDFKVFKPATEIAVEKVQKMYPHIKFTTRYVGGYSGCSGREAIPAAAIAAKEVLEHGTRAFMGPVCTFPLLTVGRMASYWNIPICTAGGSGGDLGDKTIFSTLIRVGYNVETVAVATFKLLQHFLWYHVCLMSDVSTDIEIYYREALQIEIFQRKNEFTSKVELFDSRSPDFNIAKHLKGCSQVARVFILMTSYAVVAHILTTAYHLGMGKGEYVFLTRELVSLDIQLGDLQENYDVNPVSQILHSLLVVSVQEPEENEYSKFTQEVLKRSKEEFNISYNSKAVNMFVSATHDCVLLYASGLNKTIAEGENPINGRAIAQRVFDSVTEGTSGDLYININGDREPNMVLKDVNKETGVFDFKRGRWTHYCSNNIYVR</sequence>
<keyword evidence="2" id="KW-0812">Transmembrane</keyword>
<evidence type="ECO:0000256" key="4">
    <source>
        <dbReference type="ARBA" id="ARBA00022989"/>
    </source>
</evidence>
<dbReference type="InterPro" id="IPR001170">
    <property type="entry name" value="ANPR/GUC"/>
</dbReference>
<feature type="domain" description="Receptor ligand binding region" evidence="8">
    <location>
        <begin position="20"/>
        <end position="366"/>
    </location>
</feature>
<accession>A0ABM1B9K9</accession>
<evidence type="ECO:0000313" key="9">
    <source>
        <dbReference type="Proteomes" id="UP000694941"/>
    </source>
</evidence>
<dbReference type="Proteomes" id="UP000694941">
    <property type="component" value="Unplaced"/>
</dbReference>
<dbReference type="Pfam" id="PF01094">
    <property type="entry name" value="ANF_receptor"/>
    <property type="match status" value="1"/>
</dbReference>
<evidence type="ECO:0000256" key="6">
    <source>
        <dbReference type="ARBA" id="ARBA00023170"/>
    </source>
</evidence>
<dbReference type="InterPro" id="IPR028082">
    <property type="entry name" value="Peripla_BP_I"/>
</dbReference>
<evidence type="ECO:0000256" key="3">
    <source>
        <dbReference type="ARBA" id="ARBA00022729"/>
    </source>
</evidence>
<proteinExistence type="predicted"/>
<dbReference type="InterPro" id="IPR052612">
    <property type="entry name" value="ANP_Clearance_Receptor"/>
</dbReference>
<dbReference type="SUPFAM" id="SSF53822">
    <property type="entry name" value="Periplasmic binding protein-like I"/>
    <property type="match status" value="1"/>
</dbReference>
<name>A0ABM1B9K9_LIMPO</name>
<evidence type="ECO:0000256" key="1">
    <source>
        <dbReference type="ARBA" id="ARBA00004479"/>
    </source>
</evidence>
<dbReference type="GeneID" id="106462256"/>
<evidence type="ECO:0000259" key="8">
    <source>
        <dbReference type="Pfam" id="PF01094"/>
    </source>
</evidence>
<dbReference type="InterPro" id="IPR001828">
    <property type="entry name" value="ANF_lig-bd_rcpt"/>
</dbReference>
<dbReference type="Gene3D" id="3.40.50.2300">
    <property type="match status" value="2"/>
</dbReference>
<dbReference type="PANTHER" id="PTHR44755:SF8">
    <property type="entry name" value="RECEPTOR LIGAND BINDING REGION DOMAIN-CONTAINING PROTEIN"/>
    <property type="match status" value="1"/>
</dbReference>
<dbReference type="RefSeq" id="XP_013777610.1">
    <property type="nucleotide sequence ID" value="XM_013922156.1"/>
</dbReference>
<keyword evidence="5" id="KW-0472">Membrane</keyword>
<protein>
    <submittedName>
        <fullName evidence="10">Atrial natriuretic peptide receptor 1-like</fullName>
    </submittedName>
</protein>
<keyword evidence="7" id="KW-0325">Glycoprotein</keyword>
<comment type="subcellular location">
    <subcellularLocation>
        <location evidence="1">Membrane</location>
        <topology evidence="1">Single-pass type I membrane protein</topology>
    </subcellularLocation>
</comment>
<keyword evidence="9" id="KW-1185">Reference proteome</keyword>
<keyword evidence="6" id="KW-0675">Receptor</keyword>
<dbReference type="PRINTS" id="PR00255">
    <property type="entry name" value="NATPEPTIDER"/>
</dbReference>
<evidence type="ECO:0000256" key="7">
    <source>
        <dbReference type="ARBA" id="ARBA00023180"/>
    </source>
</evidence>
<evidence type="ECO:0000313" key="10">
    <source>
        <dbReference type="RefSeq" id="XP_013777610.1"/>
    </source>
</evidence>
<evidence type="ECO:0000256" key="5">
    <source>
        <dbReference type="ARBA" id="ARBA00023136"/>
    </source>
</evidence>
<gene>
    <name evidence="10" type="primary">LOC106462256</name>
</gene>
<dbReference type="PANTHER" id="PTHR44755">
    <property type="entry name" value="NATRIURETIC PEPTIDE RECEPTOR 3-RELATED"/>
    <property type="match status" value="1"/>
</dbReference>
<organism evidence="9 10">
    <name type="scientific">Limulus polyphemus</name>
    <name type="common">Atlantic horseshoe crab</name>
    <dbReference type="NCBI Taxonomy" id="6850"/>
    <lineage>
        <taxon>Eukaryota</taxon>
        <taxon>Metazoa</taxon>
        <taxon>Ecdysozoa</taxon>
        <taxon>Arthropoda</taxon>
        <taxon>Chelicerata</taxon>
        <taxon>Merostomata</taxon>
        <taxon>Xiphosura</taxon>
        <taxon>Limulidae</taxon>
        <taxon>Limulus</taxon>
    </lineage>
</organism>
<keyword evidence="3" id="KW-0732">Signal</keyword>
<reference evidence="10" key="1">
    <citation type="submission" date="2025-08" db="UniProtKB">
        <authorList>
            <consortium name="RefSeq"/>
        </authorList>
    </citation>
    <scope>IDENTIFICATION</scope>
    <source>
        <tissue evidence="10">Muscle</tissue>
    </source>
</reference>
<dbReference type="CDD" id="cd06352">
    <property type="entry name" value="PBP1_NPR_GC-like"/>
    <property type="match status" value="1"/>
</dbReference>